<evidence type="ECO:0000313" key="1">
    <source>
        <dbReference type="EMBL" id="BBO79665.1"/>
    </source>
</evidence>
<proteinExistence type="predicted"/>
<sequence>MPYKQFRKEISDEQAEGVLKRFDTHENRGIFYTPLFNWADVFAISLNLSANHTKSIGARSLDIIHVASALVMGANRFFTFDSQQSQLAVAVGLEIVS</sequence>
<protein>
    <recommendedName>
        <fullName evidence="3">PIN domain-containing protein</fullName>
    </recommendedName>
</protein>
<dbReference type="Gene3D" id="3.40.50.1010">
    <property type="entry name" value="5'-nuclease"/>
    <property type="match status" value="1"/>
</dbReference>
<accession>A0A5K7ZHB8</accession>
<dbReference type="AlphaFoldDB" id="A0A5K7ZHB8"/>
<reference evidence="1 2" key="1">
    <citation type="submission" date="2019-11" db="EMBL/GenBank/DDBJ databases">
        <title>Comparative genomics of hydrocarbon-degrading Desulfosarcina strains.</title>
        <authorList>
            <person name="Watanabe M."/>
            <person name="Kojima H."/>
            <person name="Fukui M."/>
        </authorList>
    </citation>
    <scope>NUCLEOTIDE SEQUENCE [LARGE SCALE GENOMIC DNA]</scope>
    <source>
        <strain evidence="1 2">28bB2T</strain>
    </source>
</reference>
<gene>
    <name evidence="1" type="ORF">DSCO28_02310</name>
</gene>
<dbReference type="RefSeq" id="WP_155320806.1">
    <property type="nucleotide sequence ID" value="NZ_AP021876.1"/>
</dbReference>
<dbReference type="EMBL" id="AP021876">
    <property type="protein sequence ID" value="BBO79665.1"/>
    <property type="molecule type" value="Genomic_DNA"/>
</dbReference>
<name>A0A5K7ZHB8_9BACT</name>
<evidence type="ECO:0000313" key="2">
    <source>
        <dbReference type="Proteomes" id="UP000425960"/>
    </source>
</evidence>
<dbReference type="KEGG" id="dov:DSCO28_02310"/>
<organism evidence="1 2">
    <name type="scientific">Desulfosarcina ovata subsp. sediminis</name>
    <dbReference type="NCBI Taxonomy" id="885957"/>
    <lineage>
        <taxon>Bacteria</taxon>
        <taxon>Pseudomonadati</taxon>
        <taxon>Thermodesulfobacteriota</taxon>
        <taxon>Desulfobacteria</taxon>
        <taxon>Desulfobacterales</taxon>
        <taxon>Desulfosarcinaceae</taxon>
        <taxon>Desulfosarcina</taxon>
    </lineage>
</organism>
<evidence type="ECO:0008006" key="3">
    <source>
        <dbReference type="Google" id="ProtNLM"/>
    </source>
</evidence>
<dbReference type="Proteomes" id="UP000425960">
    <property type="component" value="Chromosome"/>
</dbReference>